<keyword evidence="2" id="KW-0732">Signal</keyword>
<comment type="caution">
    <text evidence="3">The sequence shown here is derived from an EMBL/GenBank/DDBJ whole genome shotgun (WGS) entry which is preliminary data.</text>
</comment>
<sequence length="535" mass="56353">MRNPRLAVLLTCAALTGCLDSPAWDSFPKPGSSATEAESSTTSTGEWPPLTTDSGGILTTTIDPTPTTSTGESTDTAAPLGPSIVGHVLGPDPLDVAGPIAVSIATEHADGVRMQVDDEAPLELAANAADAFAGEILMVSALSNGTHAVTFTAWRDELESEPLTVPFEVALPAMGSEQLWESGPLIGTGTIAALAVAPTGEVVEFGTFFPMLNQPRCYLRRRDLAGAWSEDDFFIVLDGTNCSAIDMKVTAAGEIFTLVARTDNADTRWTLNKQASWGAEIENIGLGALDEDAHALALHPDMVAVCGARPQPTLDLDAFAAIFRPNAPGMVKAFDYDKLKHKFSDIARDCVFMGDRLALVGETSGPHDPDNIKRKRLFVLELAANTLEPKWEVATVGSGMHSGATAVVEDDDGRLFLAGFSCGEPCEEKGALWMHSQGTGLWWPKPLALGVRTRDVAWHPAGYAVVVGSLQDAPLSTVFWAQAWIPGTDQPLWTAEHSDAPAFQVAVAAAVGVYGQVFAGGVGALGYPAIAYIAG</sequence>
<feature type="signal peptide" evidence="2">
    <location>
        <begin position="1"/>
        <end position="23"/>
    </location>
</feature>
<feature type="compositionally biased region" description="Low complexity" evidence="1">
    <location>
        <begin position="32"/>
        <end position="44"/>
    </location>
</feature>
<protein>
    <submittedName>
        <fullName evidence="3">Uncharacterized protein</fullName>
    </submittedName>
</protein>
<feature type="region of interest" description="Disordered" evidence="1">
    <location>
        <begin position="27"/>
        <end position="83"/>
    </location>
</feature>
<proteinExistence type="predicted"/>
<dbReference type="RefSeq" id="WP_272000491.1">
    <property type="nucleotide sequence ID" value="NZ_JAQNDN010000013.1"/>
</dbReference>
<reference evidence="3 4" key="1">
    <citation type="submission" date="2022-11" db="EMBL/GenBank/DDBJ databases">
        <title>Minimal conservation of predation-associated metabolite biosynthetic gene clusters underscores biosynthetic potential of Myxococcota including descriptions for ten novel species: Archangium lansinium sp. nov., Myxococcus landrumus sp. nov., Nannocystis bai.</title>
        <authorList>
            <person name="Ahearne A."/>
            <person name="Stevens C."/>
            <person name="Dowd S."/>
        </authorList>
    </citation>
    <scope>NUCLEOTIDE SEQUENCE [LARGE SCALE GENOMIC DNA]</scope>
    <source>
        <strain evidence="3 4">NCELM</strain>
    </source>
</reference>
<dbReference type="PROSITE" id="PS51257">
    <property type="entry name" value="PROKAR_LIPOPROTEIN"/>
    <property type="match status" value="1"/>
</dbReference>
<feature type="chain" id="PRO_5045330520" evidence="2">
    <location>
        <begin position="24"/>
        <end position="535"/>
    </location>
</feature>
<evidence type="ECO:0000256" key="1">
    <source>
        <dbReference type="SAM" id="MobiDB-lite"/>
    </source>
</evidence>
<name>A0ABT5B950_9BACT</name>
<dbReference type="EMBL" id="JAQNDN010000013">
    <property type="protein sequence ID" value="MDC0670663.1"/>
    <property type="molecule type" value="Genomic_DNA"/>
</dbReference>
<evidence type="ECO:0000313" key="3">
    <source>
        <dbReference type="EMBL" id="MDC0670663.1"/>
    </source>
</evidence>
<accession>A0ABT5B950</accession>
<feature type="compositionally biased region" description="Low complexity" evidence="1">
    <location>
        <begin position="59"/>
        <end position="76"/>
    </location>
</feature>
<organism evidence="3 4">
    <name type="scientific">Nannocystis radixulma</name>
    <dbReference type="NCBI Taxonomy" id="2995305"/>
    <lineage>
        <taxon>Bacteria</taxon>
        <taxon>Pseudomonadati</taxon>
        <taxon>Myxococcota</taxon>
        <taxon>Polyangia</taxon>
        <taxon>Nannocystales</taxon>
        <taxon>Nannocystaceae</taxon>
        <taxon>Nannocystis</taxon>
    </lineage>
</organism>
<gene>
    <name evidence="3" type="ORF">POL58_23100</name>
</gene>
<evidence type="ECO:0000256" key="2">
    <source>
        <dbReference type="SAM" id="SignalP"/>
    </source>
</evidence>
<evidence type="ECO:0000313" key="4">
    <source>
        <dbReference type="Proteomes" id="UP001217838"/>
    </source>
</evidence>
<dbReference type="Proteomes" id="UP001217838">
    <property type="component" value="Unassembled WGS sequence"/>
</dbReference>
<keyword evidence="4" id="KW-1185">Reference proteome</keyword>